<feature type="transmembrane region" description="Helical" evidence="1">
    <location>
        <begin position="80"/>
        <end position="97"/>
    </location>
</feature>
<organism evidence="2 3">
    <name type="scientific">Corynebacterium uropygiale</name>
    <dbReference type="NCBI Taxonomy" id="1775911"/>
    <lineage>
        <taxon>Bacteria</taxon>
        <taxon>Bacillati</taxon>
        <taxon>Actinomycetota</taxon>
        <taxon>Actinomycetes</taxon>
        <taxon>Mycobacteriales</taxon>
        <taxon>Corynebacteriaceae</taxon>
        <taxon>Corynebacterium</taxon>
    </lineage>
</organism>
<keyword evidence="1" id="KW-1133">Transmembrane helix</keyword>
<gene>
    <name evidence="2" type="ORF">L1O03_04765</name>
</gene>
<dbReference type="Proteomes" id="UP001139336">
    <property type="component" value="Unassembled WGS sequence"/>
</dbReference>
<evidence type="ECO:0000256" key="1">
    <source>
        <dbReference type="SAM" id="Phobius"/>
    </source>
</evidence>
<feature type="transmembrane region" description="Helical" evidence="1">
    <location>
        <begin position="109"/>
        <end position="139"/>
    </location>
</feature>
<sequence length="171" mass="17984">MSSSYPDYDSPIDENGQGYPEYPSAGKHAYPGNGEPTGYPTAPGATVPNGKKNGLALWGLILGIIAIVLSFFVIPAPLAFIVSIAGIIVSALGLTKAKNFHPLLARKGMAIAGLVVSIIALIISAIVSIVIISFAGMIADTTDSCLQYQNDSTQFEQCIQEQLEKRGESNV</sequence>
<comment type="caution">
    <text evidence="2">The sequence shown here is derived from an EMBL/GenBank/DDBJ whole genome shotgun (WGS) entry which is preliminary data.</text>
</comment>
<evidence type="ECO:0008006" key="4">
    <source>
        <dbReference type="Google" id="ProtNLM"/>
    </source>
</evidence>
<keyword evidence="1" id="KW-0472">Membrane</keyword>
<protein>
    <recommendedName>
        <fullName evidence="4">DUF4190 domain-containing protein</fullName>
    </recommendedName>
</protein>
<name>A0A9X1QT03_9CORY</name>
<keyword evidence="1" id="KW-0812">Transmembrane</keyword>
<feature type="transmembrane region" description="Helical" evidence="1">
    <location>
        <begin position="55"/>
        <end position="74"/>
    </location>
</feature>
<dbReference type="AlphaFoldDB" id="A0A9X1QT03"/>
<dbReference type="RefSeq" id="WP_236118292.1">
    <property type="nucleotide sequence ID" value="NZ_JAKGSI010000002.1"/>
</dbReference>
<evidence type="ECO:0000313" key="2">
    <source>
        <dbReference type="EMBL" id="MCF4006495.1"/>
    </source>
</evidence>
<keyword evidence="3" id="KW-1185">Reference proteome</keyword>
<evidence type="ECO:0000313" key="3">
    <source>
        <dbReference type="Proteomes" id="UP001139336"/>
    </source>
</evidence>
<proteinExistence type="predicted"/>
<dbReference type="EMBL" id="JAKGSI010000002">
    <property type="protein sequence ID" value="MCF4006495.1"/>
    <property type="molecule type" value="Genomic_DNA"/>
</dbReference>
<accession>A0A9X1QT03</accession>
<reference evidence="2" key="1">
    <citation type="submission" date="2022-01" db="EMBL/GenBank/DDBJ databases">
        <title>Corynebacterium sp. nov isolated from isolated from the feces of the greater white-fronted geese (Anser albifrons) at Poyang Lake, PR China.</title>
        <authorList>
            <person name="Liu Q."/>
        </authorList>
    </citation>
    <scope>NUCLEOTIDE SEQUENCE</scope>
    <source>
        <strain evidence="2">JCM 32435</strain>
    </source>
</reference>